<comment type="subcellular location">
    <subcellularLocation>
        <location evidence="1">Cell membrane</location>
        <topology evidence="1">Multi-pass membrane protein</topology>
    </subcellularLocation>
</comment>
<dbReference type="Proteomes" id="UP001164390">
    <property type="component" value="Chromosome"/>
</dbReference>
<protein>
    <submittedName>
        <fullName evidence="7">LysE family translocator</fullName>
    </submittedName>
</protein>
<dbReference type="PIRSF" id="PIRSF006324">
    <property type="entry name" value="LeuE"/>
    <property type="match status" value="1"/>
</dbReference>
<dbReference type="KEGG" id="sgrg:L0C25_06975"/>
<dbReference type="AlphaFoldDB" id="A0AA46TK64"/>
<keyword evidence="8" id="KW-1185">Reference proteome</keyword>
<gene>
    <name evidence="7" type="ORF">L0C25_06975</name>
</gene>
<dbReference type="PANTHER" id="PTHR30086:SF20">
    <property type="entry name" value="ARGININE EXPORTER PROTEIN ARGO-RELATED"/>
    <property type="match status" value="1"/>
</dbReference>
<evidence type="ECO:0000256" key="6">
    <source>
        <dbReference type="SAM" id="Phobius"/>
    </source>
</evidence>
<evidence type="ECO:0000313" key="8">
    <source>
        <dbReference type="Proteomes" id="UP001164390"/>
    </source>
</evidence>
<evidence type="ECO:0000256" key="3">
    <source>
        <dbReference type="ARBA" id="ARBA00022692"/>
    </source>
</evidence>
<feature type="transmembrane region" description="Helical" evidence="6">
    <location>
        <begin position="6"/>
        <end position="30"/>
    </location>
</feature>
<evidence type="ECO:0000313" key="7">
    <source>
        <dbReference type="EMBL" id="UYM06811.1"/>
    </source>
</evidence>
<dbReference type="PANTHER" id="PTHR30086">
    <property type="entry name" value="ARGININE EXPORTER PROTEIN ARGO"/>
    <property type="match status" value="1"/>
</dbReference>
<evidence type="ECO:0000256" key="2">
    <source>
        <dbReference type="ARBA" id="ARBA00022475"/>
    </source>
</evidence>
<organism evidence="7 8">
    <name type="scientific">Solicola gregarius</name>
    <dbReference type="NCBI Taxonomy" id="2908642"/>
    <lineage>
        <taxon>Bacteria</taxon>
        <taxon>Bacillati</taxon>
        <taxon>Actinomycetota</taxon>
        <taxon>Actinomycetes</taxon>
        <taxon>Propionibacteriales</taxon>
        <taxon>Nocardioidaceae</taxon>
        <taxon>Solicola</taxon>
    </lineage>
</organism>
<dbReference type="RefSeq" id="WP_271635733.1">
    <property type="nucleotide sequence ID" value="NZ_CP094970.1"/>
</dbReference>
<dbReference type="Pfam" id="PF01810">
    <property type="entry name" value="LysE"/>
    <property type="match status" value="1"/>
</dbReference>
<keyword evidence="4 6" id="KW-1133">Transmembrane helix</keyword>
<keyword evidence="5 6" id="KW-0472">Membrane</keyword>
<dbReference type="GO" id="GO:0005886">
    <property type="term" value="C:plasma membrane"/>
    <property type="evidence" value="ECO:0007669"/>
    <property type="project" value="UniProtKB-SubCell"/>
</dbReference>
<accession>A0AA46TK64</accession>
<dbReference type="InterPro" id="IPR001123">
    <property type="entry name" value="LeuE-type"/>
</dbReference>
<dbReference type="GO" id="GO:0015171">
    <property type="term" value="F:amino acid transmembrane transporter activity"/>
    <property type="evidence" value="ECO:0007669"/>
    <property type="project" value="TreeGrafter"/>
</dbReference>
<feature type="transmembrane region" description="Helical" evidence="6">
    <location>
        <begin position="119"/>
        <end position="140"/>
    </location>
</feature>
<reference evidence="7" key="1">
    <citation type="submission" date="2022-01" db="EMBL/GenBank/DDBJ databases">
        <title>Nocardioidaceae gen. sp. A5X3R13.</title>
        <authorList>
            <person name="Lopez Marin M.A."/>
            <person name="Uhlik O."/>
        </authorList>
    </citation>
    <scope>NUCLEOTIDE SEQUENCE</scope>
    <source>
        <strain evidence="7">A5X3R13</strain>
    </source>
</reference>
<sequence length="208" mass="21711">MLPTTQTLLVFAASTFALLVVPGPSVVYVMTRSIEQGRGAGLMAMLGLETGALLHAVAAATGLASLLAASSVAFSTIKWTGAAYLVYLAVRQFRLTSPDTETDRGVRTSSRGRLFRDGVLVDLLNPKTCIFFIAFLPQFVDESRGPAPTQMLALGLCFVVLAGLCDGTYALVSGGIGGRIGQSPRLQGRVNRATGGVYVLLAVVAVSS</sequence>
<keyword evidence="2" id="KW-1003">Cell membrane</keyword>
<dbReference type="EMBL" id="CP094970">
    <property type="protein sequence ID" value="UYM06811.1"/>
    <property type="molecule type" value="Genomic_DNA"/>
</dbReference>
<evidence type="ECO:0000256" key="5">
    <source>
        <dbReference type="ARBA" id="ARBA00023136"/>
    </source>
</evidence>
<evidence type="ECO:0000256" key="4">
    <source>
        <dbReference type="ARBA" id="ARBA00022989"/>
    </source>
</evidence>
<evidence type="ECO:0000256" key="1">
    <source>
        <dbReference type="ARBA" id="ARBA00004651"/>
    </source>
</evidence>
<keyword evidence="3 6" id="KW-0812">Transmembrane</keyword>
<proteinExistence type="predicted"/>
<feature type="transmembrane region" description="Helical" evidence="6">
    <location>
        <begin position="152"/>
        <end position="178"/>
    </location>
</feature>
<name>A0AA46TK64_9ACTN</name>